<dbReference type="GO" id="GO:0016887">
    <property type="term" value="F:ATP hydrolysis activity"/>
    <property type="evidence" value="ECO:0007669"/>
    <property type="project" value="InterPro"/>
</dbReference>
<dbReference type="GO" id="GO:0004842">
    <property type="term" value="F:ubiquitin-protein transferase activity"/>
    <property type="evidence" value="ECO:0007669"/>
    <property type="project" value="InterPro"/>
</dbReference>
<dbReference type="PANTHER" id="PTHR22605">
    <property type="entry name" value="RZ-TYPE DOMAIN-CONTAINING PROTEIN"/>
    <property type="match status" value="1"/>
</dbReference>
<dbReference type="Gene3D" id="3.40.50.300">
    <property type="entry name" value="P-loop containing nucleotide triphosphate hydrolases"/>
    <property type="match status" value="1"/>
</dbReference>
<reference evidence="1 2" key="1">
    <citation type="journal article" date="2013" name="Curr. Biol.">
        <title>The Genome of the Foraminiferan Reticulomyxa filosa.</title>
        <authorList>
            <person name="Glockner G."/>
            <person name="Hulsmann N."/>
            <person name="Schleicher M."/>
            <person name="Noegel A.A."/>
            <person name="Eichinger L."/>
            <person name="Gallinger C."/>
            <person name="Pawlowski J."/>
            <person name="Sierra R."/>
            <person name="Euteneuer U."/>
            <person name="Pillet L."/>
            <person name="Moustafa A."/>
            <person name="Platzer M."/>
            <person name="Groth M."/>
            <person name="Szafranski K."/>
            <person name="Schliwa M."/>
        </authorList>
    </citation>
    <scope>NUCLEOTIDE SEQUENCE [LARGE SCALE GENOMIC DNA]</scope>
</reference>
<evidence type="ECO:0000313" key="2">
    <source>
        <dbReference type="Proteomes" id="UP000023152"/>
    </source>
</evidence>
<proteinExistence type="predicted"/>
<name>X6NU36_RETFI</name>
<dbReference type="PANTHER" id="PTHR22605:SF1">
    <property type="entry name" value="RZ-TYPE DOMAIN-CONTAINING PROTEIN"/>
    <property type="match status" value="1"/>
</dbReference>
<gene>
    <name evidence="1" type="ORF">RFI_07686</name>
</gene>
<protein>
    <recommendedName>
        <fullName evidence="3">ATPase AAA-type core domain-containing protein</fullName>
    </recommendedName>
</protein>
<dbReference type="AlphaFoldDB" id="X6NU36"/>
<comment type="caution">
    <text evidence="1">The sequence shown here is derived from an EMBL/GenBank/DDBJ whole genome shotgun (WGS) entry which is preliminary data.</text>
</comment>
<dbReference type="InterPro" id="IPR027417">
    <property type="entry name" value="P-loop_NTPase"/>
</dbReference>
<dbReference type="InterPro" id="IPR031248">
    <property type="entry name" value="RNF213"/>
</dbReference>
<keyword evidence="2" id="KW-1185">Reference proteome</keyword>
<sequence length="527" mass="60523">MEGDDRKRGGKQQRNVVFFDEINTSPDIGWFKELVCSHSLDGIELPEQIKIIGACNPYRRRAISPEAKEYSANDPLSRYIYQVYPLCETMKEYLWSFGQLSLWDEEQYIWEMSKKIFREMSTNDGRNIPFEWKCAIAGNVAQSQRFLRESLKDKDIISLRDAARFLKLFSLLFSYVQRPDKSSSSVHICRCMTIALSLCYYFRLDYTQRQKLDQVVSTLNNVPFSKNLEAEIDAVSGVFEMPKGVALNQVLKENLFVLFFCIVTATPIVLVGKPGASKTLSFEIMRSSFSSSGIVRMKEKLKEIHLDVPIKPIQTVAFQCTRDSKPSGIMERWGQAMIFLNHPTVNPLVLLDEIGLAEHSTHRPLKILHQLLETPKIAFVGISNWILDAAKMNRVIMHQIRDLSTKDLTETAQEMCRLHCLISKEANNFRQVICPNLQGEISNITTVYDKIIQDQSEAFQPNGKKHFFGARDFYALIRHQLHSESYHKSLEGFARNFGGIDTPEFRKKLEEIITQVLGMEPQKVVPI</sequence>
<accession>X6NU36</accession>
<dbReference type="SUPFAM" id="SSF52540">
    <property type="entry name" value="P-loop containing nucleoside triphosphate hydrolases"/>
    <property type="match status" value="1"/>
</dbReference>
<dbReference type="EMBL" id="ASPP01006068">
    <property type="protein sequence ID" value="ETO29433.1"/>
    <property type="molecule type" value="Genomic_DNA"/>
</dbReference>
<organism evidence="1 2">
    <name type="scientific">Reticulomyxa filosa</name>
    <dbReference type="NCBI Taxonomy" id="46433"/>
    <lineage>
        <taxon>Eukaryota</taxon>
        <taxon>Sar</taxon>
        <taxon>Rhizaria</taxon>
        <taxon>Retaria</taxon>
        <taxon>Foraminifera</taxon>
        <taxon>Monothalamids</taxon>
        <taxon>Reticulomyxidae</taxon>
        <taxon>Reticulomyxa</taxon>
    </lineage>
</organism>
<evidence type="ECO:0008006" key="3">
    <source>
        <dbReference type="Google" id="ProtNLM"/>
    </source>
</evidence>
<dbReference type="Proteomes" id="UP000023152">
    <property type="component" value="Unassembled WGS sequence"/>
</dbReference>
<dbReference type="OrthoDB" id="2423195at2759"/>
<evidence type="ECO:0000313" key="1">
    <source>
        <dbReference type="EMBL" id="ETO29433.1"/>
    </source>
</evidence>